<comment type="caution">
    <text evidence="1">The sequence shown here is derived from an EMBL/GenBank/DDBJ whole genome shotgun (WGS) entry which is preliminary data.</text>
</comment>
<evidence type="ECO:0000313" key="1">
    <source>
        <dbReference type="EMBL" id="NXJ72674.1"/>
    </source>
</evidence>
<dbReference type="EMBL" id="VXAI01001267">
    <property type="protein sequence ID" value="NXJ72674.1"/>
    <property type="molecule type" value="Genomic_DNA"/>
</dbReference>
<organism evidence="1 2">
    <name type="scientific">Rostratula benghalensis</name>
    <name type="common">greater painted-snipe</name>
    <dbReference type="NCBI Taxonomy" id="118793"/>
    <lineage>
        <taxon>Eukaryota</taxon>
        <taxon>Metazoa</taxon>
        <taxon>Chordata</taxon>
        <taxon>Craniata</taxon>
        <taxon>Vertebrata</taxon>
        <taxon>Euteleostomi</taxon>
        <taxon>Archelosauria</taxon>
        <taxon>Archosauria</taxon>
        <taxon>Dinosauria</taxon>
        <taxon>Saurischia</taxon>
        <taxon>Theropoda</taxon>
        <taxon>Coelurosauria</taxon>
        <taxon>Aves</taxon>
        <taxon>Neognathae</taxon>
        <taxon>Neoaves</taxon>
        <taxon>Charadriiformes</taxon>
        <taxon>Rostratulidae</taxon>
        <taxon>Rostratula</taxon>
    </lineage>
</organism>
<dbReference type="AlphaFoldDB" id="A0A7L0DPM9"/>
<feature type="non-terminal residue" evidence="1">
    <location>
        <position position="83"/>
    </location>
</feature>
<keyword evidence="2" id="KW-1185">Reference proteome</keyword>
<name>A0A7L0DPM9_9CHAR</name>
<proteinExistence type="predicted"/>
<dbReference type="InterPro" id="IPR018154">
    <property type="entry name" value="TLV/ENV_coat_polyprotein"/>
</dbReference>
<sequence length="83" mass="9227">SFKGKDPLWTVMQTVYQTLNATNPNVTISCWLCYDINPPFYEGIAIPSPLNTSTEENPSECSWKERKAGITLQQVNGSGWCVG</sequence>
<dbReference type="Pfam" id="PF00429">
    <property type="entry name" value="TLV_coat"/>
    <property type="match status" value="1"/>
</dbReference>
<accession>A0A7L0DPM9</accession>
<dbReference type="Proteomes" id="UP000545435">
    <property type="component" value="Unassembled WGS sequence"/>
</dbReference>
<evidence type="ECO:0000313" key="2">
    <source>
        <dbReference type="Proteomes" id="UP000545435"/>
    </source>
</evidence>
<feature type="non-terminal residue" evidence="1">
    <location>
        <position position="1"/>
    </location>
</feature>
<protein>
    <submittedName>
        <fullName evidence="1">ENV1 protein</fullName>
    </submittedName>
</protein>
<reference evidence="1 2" key="1">
    <citation type="submission" date="2019-09" db="EMBL/GenBank/DDBJ databases">
        <title>Bird 10,000 Genomes (B10K) Project - Family phase.</title>
        <authorList>
            <person name="Zhang G."/>
        </authorList>
    </citation>
    <scope>NUCLEOTIDE SEQUENCE [LARGE SCALE GENOMIC DNA]</scope>
    <source>
        <strain evidence="1">B10K-DU-006-20</strain>
        <tissue evidence="1">Mixed tissue sample</tissue>
    </source>
</reference>
<gene>
    <name evidence="1" type="primary">Env1_3</name>
    <name evidence="1" type="ORF">ROSBEN_R15163</name>
</gene>